<gene>
    <name evidence="6" type="ORF">AUK18_02945</name>
</gene>
<accession>A0A1J5AVP8</accession>
<dbReference type="Proteomes" id="UP000183605">
    <property type="component" value="Unassembled WGS sequence"/>
</dbReference>
<keyword evidence="4" id="KW-0560">Oxidoreductase</keyword>
<dbReference type="SMART" id="SM01240">
    <property type="entry name" value="IMPDH"/>
    <property type="match status" value="1"/>
</dbReference>
<dbReference type="Gene3D" id="3.20.20.70">
    <property type="entry name" value="Aldolase class I"/>
    <property type="match status" value="1"/>
</dbReference>
<dbReference type="GO" id="GO:0005829">
    <property type="term" value="C:cytosol"/>
    <property type="evidence" value="ECO:0007669"/>
    <property type="project" value="TreeGrafter"/>
</dbReference>
<dbReference type="SUPFAM" id="SSF51412">
    <property type="entry name" value="Inosine monophosphate dehydrogenase (IMPDH)"/>
    <property type="match status" value="1"/>
</dbReference>
<dbReference type="PANTHER" id="PTHR43170:SF5">
    <property type="entry name" value="GMP REDUCTASE"/>
    <property type="match status" value="1"/>
</dbReference>
<evidence type="ECO:0000256" key="3">
    <source>
        <dbReference type="ARBA" id="ARBA00022857"/>
    </source>
</evidence>
<evidence type="ECO:0000256" key="4">
    <source>
        <dbReference type="ARBA" id="ARBA00023002"/>
    </source>
</evidence>
<name>A0A1J5AVP8_9BACT</name>
<evidence type="ECO:0000259" key="5">
    <source>
        <dbReference type="Pfam" id="PF00478"/>
    </source>
</evidence>
<dbReference type="InterPro" id="IPR001093">
    <property type="entry name" value="IMP_DH_GMPRt"/>
</dbReference>
<dbReference type="AlphaFoldDB" id="A0A1J5AVP8"/>
<sequence>MSKTFYKALGNIETWPEISGANPCEITYDDVLLVPQADTQVASRVLPDISIKLGPYLLTKPIIVAPMDTICGEKMIRLMHSLGGIGVLPRGELKKNCQLCKQLTKEKVAAVYAIGLRDYLAQAKAFKKQGAKVLLLDVAHGGMKQVVEAAKEIQERLKLVVITGNIANYVQAMAYKKAGLKIARVGVGPGGLCITRLVAGAGVPQMAAVLETAESGLTIIADGGIRKPADFAKAIAAGASLIMIGSLLAGTEETPGEVIGGKKKARGQASADYMKDNGVALGEFRAAEGIYTMVEVKGSAEHVISDLAAGLRSAMSYTGAANIKEFQEKAEFVLVSKATIRENQAHILWE</sequence>
<dbReference type="InterPro" id="IPR013785">
    <property type="entry name" value="Aldolase_TIM"/>
</dbReference>
<dbReference type="CDD" id="cd00381">
    <property type="entry name" value="IMPDH"/>
    <property type="match status" value="1"/>
</dbReference>
<dbReference type="GO" id="GO:0003920">
    <property type="term" value="F:GMP reductase activity"/>
    <property type="evidence" value="ECO:0007669"/>
    <property type="project" value="UniProtKB-EC"/>
</dbReference>
<feature type="domain" description="IMP dehydrogenase/GMP reductase" evidence="5">
    <location>
        <begin position="26"/>
        <end position="346"/>
    </location>
</feature>
<evidence type="ECO:0000256" key="2">
    <source>
        <dbReference type="ARBA" id="ARBA00015800"/>
    </source>
</evidence>
<dbReference type="EC" id="1.7.1.7" evidence="1"/>
<dbReference type="Pfam" id="PF00478">
    <property type="entry name" value="IMPDH"/>
    <property type="match status" value="1"/>
</dbReference>
<reference evidence="6 7" key="1">
    <citation type="journal article" date="2016" name="Environ. Microbiol.">
        <title>Genomic resolution of a cold subsurface aquifer community provides metabolic insights for novel microbes adapted to high CO concentrations.</title>
        <authorList>
            <person name="Probst A.J."/>
            <person name="Castelle C.J."/>
            <person name="Singh A."/>
            <person name="Brown C.T."/>
            <person name="Anantharaman K."/>
            <person name="Sharon I."/>
            <person name="Hug L.A."/>
            <person name="Burstein D."/>
            <person name="Emerson J.B."/>
            <person name="Thomas B.C."/>
            <person name="Banfield J.F."/>
        </authorList>
    </citation>
    <scope>NUCLEOTIDE SEQUENCE [LARGE SCALE GENOMIC DNA]</scope>
    <source>
        <strain evidence="6">CG2_30_44_31</strain>
    </source>
</reference>
<evidence type="ECO:0000256" key="1">
    <source>
        <dbReference type="ARBA" id="ARBA00012678"/>
    </source>
</evidence>
<dbReference type="EMBL" id="MNXQ01000053">
    <property type="protein sequence ID" value="OIP02939.1"/>
    <property type="molecule type" value="Genomic_DNA"/>
</dbReference>
<dbReference type="PANTHER" id="PTHR43170">
    <property type="entry name" value="GMP REDUCTASE"/>
    <property type="match status" value="1"/>
</dbReference>
<protein>
    <recommendedName>
        <fullName evidence="2">GMP reductase</fullName>
        <ecNumber evidence="1">1.7.1.7</ecNumber>
    </recommendedName>
</protein>
<evidence type="ECO:0000313" key="7">
    <source>
        <dbReference type="Proteomes" id="UP000183605"/>
    </source>
</evidence>
<comment type="caution">
    <text evidence="6">The sequence shown here is derived from an EMBL/GenBank/DDBJ whole genome shotgun (WGS) entry which is preliminary data.</text>
</comment>
<evidence type="ECO:0000313" key="6">
    <source>
        <dbReference type="EMBL" id="OIP02939.1"/>
    </source>
</evidence>
<keyword evidence="3" id="KW-0521">NADP</keyword>
<proteinExistence type="predicted"/>
<dbReference type="InterPro" id="IPR050139">
    <property type="entry name" value="GMP_reductase"/>
</dbReference>
<organism evidence="6 7">
    <name type="scientific">Candidatus Beckwithbacteria bacterium CG2_30_44_31</name>
    <dbReference type="NCBI Taxonomy" id="1805035"/>
    <lineage>
        <taxon>Bacteria</taxon>
        <taxon>Candidatus Beckwithiibacteriota</taxon>
    </lineage>
</organism>